<keyword evidence="1" id="KW-1133">Transmembrane helix</keyword>
<keyword evidence="1" id="KW-0472">Membrane</keyword>
<evidence type="ECO:0000313" key="2">
    <source>
        <dbReference type="EMBL" id="KAJ7366052.1"/>
    </source>
</evidence>
<name>A0AAD7AQD1_9AGAR</name>
<sequence length="112" mass="12915">MPRQPTAEIRLRNVIECLERLVPFLNELNFAFGTPFLIAISNTILSLITAVQTAKKRKDECIQFMEHIHQVVYAVINLHTKSEIPGRLELATLDHLKRFTECLLSQESPTYH</sequence>
<protein>
    <submittedName>
        <fullName evidence="2">Uncharacterized protein</fullName>
    </submittedName>
</protein>
<dbReference type="Proteomes" id="UP001218218">
    <property type="component" value="Unassembled WGS sequence"/>
</dbReference>
<keyword evidence="3" id="KW-1185">Reference proteome</keyword>
<proteinExistence type="predicted"/>
<accession>A0AAD7AQD1</accession>
<evidence type="ECO:0000256" key="1">
    <source>
        <dbReference type="SAM" id="Phobius"/>
    </source>
</evidence>
<organism evidence="2 3">
    <name type="scientific">Mycena albidolilacea</name>
    <dbReference type="NCBI Taxonomy" id="1033008"/>
    <lineage>
        <taxon>Eukaryota</taxon>
        <taxon>Fungi</taxon>
        <taxon>Dikarya</taxon>
        <taxon>Basidiomycota</taxon>
        <taxon>Agaricomycotina</taxon>
        <taxon>Agaricomycetes</taxon>
        <taxon>Agaricomycetidae</taxon>
        <taxon>Agaricales</taxon>
        <taxon>Marasmiineae</taxon>
        <taxon>Mycenaceae</taxon>
        <taxon>Mycena</taxon>
    </lineage>
</organism>
<comment type="caution">
    <text evidence="2">The sequence shown here is derived from an EMBL/GenBank/DDBJ whole genome shotgun (WGS) entry which is preliminary data.</text>
</comment>
<reference evidence="2" key="1">
    <citation type="submission" date="2023-03" db="EMBL/GenBank/DDBJ databases">
        <title>Massive genome expansion in bonnet fungi (Mycena s.s.) driven by repeated elements and novel gene families across ecological guilds.</title>
        <authorList>
            <consortium name="Lawrence Berkeley National Laboratory"/>
            <person name="Harder C.B."/>
            <person name="Miyauchi S."/>
            <person name="Viragh M."/>
            <person name="Kuo A."/>
            <person name="Thoen E."/>
            <person name="Andreopoulos B."/>
            <person name="Lu D."/>
            <person name="Skrede I."/>
            <person name="Drula E."/>
            <person name="Henrissat B."/>
            <person name="Morin E."/>
            <person name="Kohler A."/>
            <person name="Barry K."/>
            <person name="LaButti K."/>
            <person name="Morin E."/>
            <person name="Salamov A."/>
            <person name="Lipzen A."/>
            <person name="Mereny Z."/>
            <person name="Hegedus B."/>
            <person name="Baldrian P."/>
            <person name="Stursova M."/>
            <person name="Weitz H."/>
            <person name="Taylor A."/>
            <person name="Grigoriev I.V."/>
            <person name="Nagy L.G."/>
            <person name="Martin F."/>
            <person name="Kauserud H."/>
        </authorList>
    </citation>
    <scope>NUCLEOTIDE SEQUENCE</scope>
    <source>
        <strain evidence="2">CBHHK002</strain>
    </source>
</reference>
<evidence type="ECO:0000313" key="3">
    <source>
        <dbReference type="Proteomes" id="UP001218218"/>
    </source>
</evidence>
<dbReference type="EMBL" id="JARIHO010000002">
    <property type="protein sequence ID" value="KAJ7366052.1"/>
    <property type="molecule type" value="Genomic_DNA"/>
</dbReference>
<dbReference type="AlphaFoldDB" id="A0AAD7AQD1"/>
<gene>
    <name evidence="2" type="ORF">DFH08DRAFT_948115</name>
</gene>
<feature type="transmembrane region" description="Helical" evidence="1">
    <location>
        <begin position="28"/>
        <end position="48"/>
    </location>
</feature>
<keyword evidence="1" id="KW-0812">Transmembrane</keyword>